<dbReference type="InterPro" id="IPR008426">
    <property type="entry name" value="CENP-H_C"/>
</dbReference>
<dbReference type="GO" id="GO:0005634">
    <property type="term" value="C:nucleus"/>
    <property type="evidence" value="ECO:0007669"/>
    <property type="project" value="UniProtKB-SubCell"/>
</dbReference>
<evidence type="ECO:0000256" key="6">
    <source>
        <dbReference type="ARBA" id="ARBA00023328"/>
    </source>
</evidence>
<reference evidence="10" key="1">
    <citation type="submission" date="2020-03" db="EMBL/GenBank/DDBJ databases">
        <title>Draft Genome Sequence of Cylindrodendrum hubeiense.</title>
        <authorList>
            <person name="Buettner E."/>
            <person name="Kellner H."/>
        </authorList>
    </citation>
    <scope>NUCLEOTIDE SEQUENCE</scope>
    <source>
        <strain evidence="10">IHI 201604</strain>
    </source>
</reference>
<keyword evidence="5" id="KW-0539">Nucleus</keyword>
<protein>
    <recommendedName>
        <fullName evidence="9">Centromere protein H C-terminal domain-containing protein</fullName>
    </recommendedName>
</protein>
<feature type="region of interest" description="Disordered" evidence="8">
    <location>
        <begin position="1"/>
        <end position="24"/>
    </location>
</feature>
<dbReference type="PANTHER" id="PTHR48122:SF1">
    <property type="entry name" value="CENTROMERE PROTEIN H"/>
    <property type="match status" value="1"/>
</dbReference>
<organism evidence="10 11">
    <name type="scientific">Cylindrodendrum hubeiense</name>
    <dbReference type="NCBI Taxonomy" id="595255"/>
    <lineage>
        <taxon>Eukaryota</taxon>
        <taxon>Fungi</taxon>
        <taxon>Dikarya</taxon>
        <taxon>Ascomycota</taxon>
        <taxon>Pezizomycotina</taxon>
        <taxon>Sordariomycetes</taxon>
        <taxon>Hypocreomycetidae</taxon>
        <taxon>Hypocreales</taxon>
        <taxon>Nectriaceae</taxon>
        <taxon>Cylindrodendrum</taxon>
    </lineage>
</organism>
<keyword evidence="4" id="KW-0995">Kinetochore</keyword>
<dbReference type="GO" id="GO:0043515">
    <property type="term" value="F:kinetochore binding"/>
    <property type="evidence" value="ECO:0007669"/>
    <property type="project" value="TreeGrafter"/>
</dbReference>
<evidence type="ECO:0000256" key="3">
    <source>
        <dbReference type="ARBA" id="ARBA00022454"/>
    </source>
</evidence>
<evidence type="ECO:0000313" key="10">
    <source>
        <dbReference type="EMBL" id="KAF7547438.1"/>
    </source>
</evidence>
<dbReference type="EMBL" id="JAANBB010000178">
    <property type="protein sequence ID" value="KAF7547438.1"/>
    <property type="molecule type" value="Genomic_DNA"/>
</dbReference>
<proteinExistence type="inferred from homology"/>
<evidence type="ECO:0000256" key="2">
    <source>
        <dbReference type="ARBA" id="ARBA00004629"/>
    </source>
</evidence>
<evidence type="ECO:0000256" key="8">
    <source>
        <dbReference type="SAM" id="MobiDB-lite"/>
    </source>
</evidence>
<dbReference type="Proteomes" id="UP000722485">
    <property type="component" value="Unassembled WGS sequence"/>
</dbReference>
<dbReference type="GO" id="GO:0051382">
    <property type="term" value="P:kinetochore assembly"/>
    <property type="evidence" value="ECO:0007669"/>
    <property type="project" value="InterPro"/>
</dbReference>
<evidence type="ECO:0000256" key="5">
    <source>
        <dbReference type="ARBA" id="ARBA00023242"/>
    </source>
</evidence>
<dbReference type="GO" id="GO:0000776">
    <property type="term" value="C:kinetochore"/>
    <property type="evidence" value="ECO:0007669"/>
    <property type="project" value="UniProtKB-KW"/>
</dbReference>
<gene>
    <name evidence="10" type="ORF">G7Z17_g7730</name>
</gene>
<keyword evidence="3" id="KW-0158">Chromosome</keyword>
<comment type="subcellular location">
    <subcellularLocation>
        <location evidence="2">Chromosome</location>
        <location evidence="2">Centromere</location>
        <location evidence="2">Kinetochore</location>
    </subcellularLocation>
    <subcellularLocation>
        <location evidence="1">Nucleus</location>
    </subcellularLocation>
</comment>
<evidence type="ECO:0000256" key="4">
    <source>
        <dbReference type="ARBA" id="ARBA00022838"/>
    </source>
</evidence>
<dbReference type="Pfam" id="PF05837">
    <property type="entry name" value="CENP-H"/>
    <property type="match status" value="1"/>
</dbReference>
<dbReference type="GO" id="GO:0007052">
    <property type="term" value="P:mitotic spindle organization"/>
    <property type="evidence" value="ECO:0007669"/>
    <property type="project" value="TreeGrafter"/>
</dbReference>
<keyword evidence="11" id="KW-1185">Reference proteome</keyword>
<dbReference type="InterPro" id="IPR040034">
    <property type="entry name" value="CENP-H"/>
</dbReference>
<accession>A0A9P5LFG4</accession>
<evidence type="ECO:0000256" key="7">
    <source>
        <dbReference type="ARBA" id="ARBA00025735"/>
    </source>
</evidence>
<name>A0A9P5LFG4_9HYPO</name>
<evidence type="ECO:0000256" key="1">
    <source>
        <dbReference type="ARBA" id="ARBA00004123"/>
    </source>
</evidence>
<evidence type="ECO:0000259" key="9">
    <source>
        <dbReference type="Pfam" id="PF05837"/>
    </source>
</evidence>
<feature type="domain" description="Centromere protein H C-terminal" evidence="9">
    <location>
        <begin position="26"/>
        <end position="230"/>
    </location>
</feature>
<evidence type="ECO:0000313" key="11">
    <source>
        <dbReference type="Proteomes" id="UP000722485"/>
    </source>
</evidence>
<keyword evidence="6" id="KW-0137">Centromere</keyword>
<dbReference type="AlphaFoldDB" id="A0A9P5LFG4"/>
<dbReference type="PANTHER" id="PTHR48122">
    <property type="entry name" value="CENTROMERE PROTEIN H"/>
    <property type="match status" value="1"/>
</dbReference>
<sequence length="233" mass="26211">MEEPVDQPMTGGLDEETHLPFSEDEEKVLALYDQLQELQLEIAIINGQRSHQPDEPSSFTQEDTRKAQTDLLESRAKYVLRNDVIEAVMMANPILKAVHNGTDASSVDRDLLPYVEQRDDATISVAKQVAESDKQLNDLTKVQSETLRVSRHNVELTAELLGLAEEVKRKKMGRNDNPKAKQEHEILEAKVKDSRQRWRVMKGVASGVVVGSGVDWAQDDGLRQTVLDPETEE</sequence>
<comment type="similarity">
    <text evidence="7">Belongs to the CENP-H/MCM16 family.</text>
</comment>
<comment type="caution">
    <text evidence="10">The sequence shown here is derived from an EMBL/GenBank/DDBJ whole genome shotgun (WGS) entry which is preliminary data.</text>
</comment>
<dbReference type="OrthoDB" id="2274804at2759"/>
<dbReference type="GO" id="GO:0007059">
    <property type="term" value="P:chromosome segregation"/>
    <property type="evidence" value="ECO:0007669"/>
    <property type="project" value="TreeGrafter"/>
</dbReference>